<reference evidence="6" key="1">
    <citation type="journal article" date="2021" name="PeerJ">
        <title>Extensive microbial diversity within the chicken gut microbiome revealed by metagenomics and culture.</title>
        <authorList>
            <person name="Gilroy R."/>
            <person name="Ravi A."/>
            <person name="Getino M."/>
            <person name="Pursley I."/>
            <person name="Horton D.L."/>
            <person name="Alikhan N.F."/>
            <person name="Baker D."/>
            <person name="Gharbi K."/>
            <person name="Hall N."/>
            <person name="Watson M."/>
            <person name="Adriaenssens E.M."/>
            <person name="Foster-Nyarko E."/>
            <person name="Jarju S."/>
            <person name="Secka A."/>
            <person name="Antonio M."/>
            <person name="Oren A."/>
            <person name="Chaudhuri R.R."/>
            <person name="La Ragione R."/>
            <person name="Hildebrand F."/>
            <person name="Pallen M.J."/>
        </authorList>
    </citation>
    <scope>NUCLEOTIDE SEQUENCE</scope>
    <source>
        <strain evidence="6">ChiBcec16-3735</strain>
    </source>
</reference>
<dbReference type="PANTHER" id="PTHR35372:SF2">
    <property type="entry name" value="SF3 HELICASE DOMAIN-CONTAINING PROTEIN"/>
    <property type="match status" value="1"/>
</dbReference>
<comment type="caution">
    <text evidence="6">The sequence shown here is derived from an EMBL/GenBank/DDBJ whole genome shotgun (WGS) entry which is preliminary data.</text>
</comment>
<dbReference type="PROSITE" id="PS51206">
    <property type="entry name" value="SF3_HELICASE_1"/>
    <property type="match status" value="1"/>
</dbReference>
<dbReference type="SUPFAM" id="SSF52540">
    <property type="entry name" value="P-loop containing nucleoside triphosphate hydrolases"/>
    <property type="match status" value="1"/>
</dbReference>
<evidence type="ECO:0000256" key="2">
    <source>
        <dbReference type="ARBA" id="ARBA00022801"/>
    </source>
</evidence>
<keyword evidence="3" id="KW-0347">Helicase</keyword>
<organism evidence="6 7">
    <name type="scientific">Candidatus Faecalibacterium gallistercoris</name>
    <dbReference type="NCBI Taxonomy" id="2838579"/>
    <lineage>
        <taxon>Bacteria</taxon>
        <taxon>Bacillati</taxon>
        <taxon>Bacillota</taxon>
        <taxon>Clostridia</taxon>
        <taxon>Eubacteriales</taxon>
        <taxon>Oscillospiraceae</taxon>
        <taxon>Faecalibacterium</taxon>
    </lineage>
</organism>
<evidence type="ECO:0000256" key="1">
    <source>
        <dbReference type="ARBA" id="ARBA00022741"/>
    </source>
</evidence>
<gene>
    <name evidence="6" type="ORF">H9725_04455</name>
</gene>
<dbReference type="InterPro" id="IPR014015">
    <property type="entry name" value="Helicase_SF3_DNA-vir"/>
</dbReference>
<keyword evidence="2" id="KW-0378">Hydrolase</keyword>
<dbReference type="Gene3D" id="3.40.50.300">
    <property type="entry name" value="P-loop containing nucleotide triphosphate hydrolases"/>
    <property type="match status" value="1"/>
</dbReference>
<dbReference type="InterPro" id="IPR045455">
    <property type="entry name" value="NrS-1_pol-like_helicase"/>
</dbReference>
<evidence type="ECO:0000256" key="3">
    <source>
        <dbReference type="ARBA" id="ARBA00022806"/>
    </source>
</evidence>
<dbReference type="NCBIfam" id="TIGR01613">
    <property type="entry name" value="primase_Cterm"/>
    <property type="match status" value="1"/>
</dbReference>
<proteinExistence type="predicted"/>
<dbReference type="AlphaFoldDB" id="A0A9D2FFL5"/>
<evidence type="ECO:0000256" key="4">
    <source>
        <dbReference type="ARBA" id="ARBA00022840"/>
    </source>
</evidence>
<dbReference type="InterPro" id="IPR027417">
    <property type="entry name" value="P-loop_NTPase"/>
</dbReference>
<protein>
    <submittedName>
        <fullName evidence="6">DNA primase</fullName>
    </submittedName>
</protein>
<evidence type="ECO:0000259" key="5">
    <source>
        <dbReference type="PROSITE" id="PS51206"/>
    </source>
</evidence>
<evidence type="ECO:0000313" key="7">
    <source>
        <dbReference type="Proteomes" id="UP000824065"/>
    </source>
</evidence>
<name>A0A9D2FFL5_9FIRM</name>
<keyword evidence="4" id="KW-0067">ATP-binding</keyword>
<dbReference type="InterPro" id="IPR014818">
    <property type="entry name" value="Phage/plasmid_primase_P4_C"/>
</dbReference>
<reference evidence="6" key="2">
    <citation type="submission" date="2021-04" db="EMBL/GenBank/DDBJ databases">
        <authorList>
            <person name="Gilroy R."/>
        </authorList>
    </citation>
    <scope>NUCLEOTIDE SEQUENCE</scope>
    <source>
        <strain evidence="6">ChiBcec16-3735</strain>
    </source>
</reference>
<dbReference type="InterPro" id="IPR051620">
    <property type="entry name" value="ORF904-like_C"/>
</dbReference>
<dbReference type="InterPro" id="IPR004968">
    <property type="entry name" value="DNA_primase/NTPase_C"/>
</dbReference>
<dbReference type="EMBL" id="DXBJ01000029">
    <property type="protein sequence ID" value="HIZ57819.1"/>
    <property type="molecule type" value="Genomic_DNA"/>
</dbReference>
<dbReference type="GO" id="GO:0016787">
    <property type="term" value="F:hydrolase activity"/>
    <property type="evidence" value="ECO:0007669"/>
    <property type="project" value="UniProtKB-KW"/>
</dbReference>
<dbReference type="Proteomes" id="UP000824065">
    <property type="component" value="Unassembled WGS sequence"/>
</dbReference>
<feature type="domain" description="SF3 helicase" evidence="5">
    <location>
        <begin position="148"/>
        <end position="304"/>
    </location>
</feature>
<keyword evidence="1" id="KW-0547">Nucleotide-binding</keyword>
<dbReference type="Pfam" id="PF19263">
    <property type="entry name" value="DUF5906"/>
    <property type="match status" value="1"/>
</dbReference>
<sequence length="438" mass="49921">MKYEKPYNSAWPDWYDGKKINEVQFCYDFLKFHPLKCIAGRFYTPDGPVENEAEIKQKVLLEIESYVTSGLSKKVSNILESLRLLAYAAPMEIEADRIHLQNGVYHLADGTFQENKMFCRNRLPVAYNAQAAAPERWLTFLGDLLDAEDIPTLQEYLGYCLIPSTKGQRMMLIIGKGGEGKSRIGLVLKKLMGDAVSNGSIQKIETSRFARADLEHRLLMVDDDTDMNALPKTNYLKSIVTAEAKMDVERKGIQSYQSDIYARFLGFGNGALTSLYDHSDGFWRRQLILTTKERPADREDDPFLIEKLCEELEGILLWCLKGLTRLLRNNYKFTVSARAAGNLDTVKRSSNNVLDFLESEGYFRFKADAEVSSKCLYEVYKVWCDDNACRPVSPNRLSTELNQQSLRYNLEATNNIYLPGGRRVRGFVGIEALIHPCQ</sequence>
<dbReference type="Pfam" id="PF08706">
    <property type="entry name" value="D5_N"/>
    <property type="match status" value="1"/>
</dbReference>
<dbReference type="Pfam" id="PF03288">
    <property type="entry name" value="Pox_D5"/>
    <property type="match status" value="1"/>
</dbReference>
<dbReference type="GO" id="GO:0005524">
    <property type="term" value="F:ATP binding"/>
    <property type="evidence" value="ECO:0007669"/>
    <property type="project" value="UniProtKB-KW"/>
</dbReference>
<dbReference type="InterPro" id="IPR006500">
    <property type="entry name" value="Helicase_put_C_phage/plasmid"/>
</dbReference>
<accession>A0A9D2FFL5</accession>
<evidence type="ECO:0000313" key="6">
    <source>
        <dbReference type="EMBL" id="HIZ57819.1"/>
    </source>
</evidence>
<dbReference type="PANTHER" id="PTHR35372">
    <property type="entry name" value="ATP BINDING PROTEIN-RELATED"/>
    <property type="match status" value="1"/>
</dbReference>